<proteinExistence type="predicted"/>
<evidence type="ECO:0000313" key="2">
    <source>
        <dbReference type="EMBL" id="PJB99233.1"/>
    </source>
</evidence>
<keyword evidence="1" id="KW-0812">Transmembrane</keyword>
<feature type="transmembrane region" description="Helical" evidence="1">
    <location>
        <begin position="105"/>
        <end position="122"/>
    </location>
</feature>
<organism evidence="2 3">
    <name type="scientific">Candidatus Nealsonbacteria bacterium CG_4_9_14_0_8_um_filter_35_12</name>
    <dbReference type="NCBI Taxonomy" id="1974692"/>
    <lineage>
        <taxon>Bacteria</taxon>
        <taxon>Candidatus Nealsoniibacteriota</taxon>
    </lineage>
</organism>
<accession>A0A2M8DM84</accession>
<keyword evidence="1" id="KW-1133">Transmembrane helix</keyword>
<feature type="non-terminal residue" evidence="2">
    <location>
        <position position="1"/>
    </location>
</feature>
<protein>
    <submittedName>
        <fullName evidence="2">Uncharacterized protein</fullName>
    </submittedName>
</protein>
<feature type="transmembrane region" description="Helical" evidence="1">
    <location>
        <begin position="128"/>
        <end position="148"/>
    </location>
</feature>
<name>A0A2M8DM84_9BACT</name>
<reference evidence="3" key="1">
    <citation type="submission" date="2017-09" db="EMBL/GenBank/DDBJ databases">
        <title>Depth-based differentiation of microbial function through sediment-hosted aquifers and enrichment of novel symbionts in the deep terrestrial subsurface.</title>
        <authorList>
            <person name="Probst A.J."/>
            <person name="Ladd B."/>
            <person name="Jarett J.K."/>
            <person name="Geller-Mcgrath D.E."/>
            <person name="Sieber C.M.K."/>
            <person name="Emerson J.B."/>
            <person name="Anantharaman K."/>
            <person name="Thomas B.C."/>
            <person name="Malmstrom R."/>
            <person name="Stieglmeier M."/>
            <person name="Klingl A."/>
            <person name="Woyke T."/>
            <person name="Ryan C.M."/>
            <person name="Banfield J.F."/>
        </authorList>
    </citation>
    <scope>NUCLEOTIDE SEQUENCE [LARGE SCALE GENOMIC DNA]</scope>
</reference>
<comment type="caution">
    <text evidence="2">The sequence shown here is derived from an EMBL/GenBank/DDBJ whole genome shotgun (WGS) entry which is preliminary data.</text>
</comment>
<evidence type="ECO:0000313" key="3">
    <source>
        <dbReference type="Proteomes" id="UP000228875"/>
    </source>
</evidence>
<dbReference type="AlphaFoldDB" id="A0A2M8DM84"/>
<feature type="transmembrane region" description="Helical" evidence="1">
    <location>
        <begin position="80"/>
        <end position="98"/>
    </location>
</feature>
<evidence type="ECO:0000256" key="1">
    <source>
        <dbReference type="SAM" id="Phobius"/>
    </source>
</evidence>
<dbReference type="EMBL" id="PFTB01000064">
    <property type="protein sequence ID" value="PJB99233.1"/>
    <property type="molecule type" value="Genomic_DNA"/>
</dbReference>
<feature type="transmembrane region" description="Helical" evidence="1">
    <location>
        <begin position="54"/>
        <end position="74"/>
    </location>
</feature>
<sequence>PKLKWNKIEDIPGFPLNTFEDVKRRVEANQFGVGIDFTTSNEFAQWLYGGGHKLFFLLLASTPIIVAIASLVLAFVLGNYWLLVGVVLGFAGQFLSNPYNPSKNFWKPIVGILFLVFVYGLWQGKETMTYLSAFFVFPFFINSFVYSMNQDKLKAVAMQSEKIFIFLYQNGKLGLKDNSNEQMYWHREKSN</sequence>
<keyword evidence="1" id="KW-0472">Membrane</keyword>
<dbReference type="Proteomes" id="UP000228875">
    <property type="component" value="Unassembled WGS sequence"/>
</dbReference>
<gene>
    <name evidence="2" type="ORF">CO077_02875</name>
</gene>